<evidence type="ECO:0000313" key="4">
    <source>
        <dbReference type="Proteomes" id="UP000245073"/>
    </source>
</evidence>
<feature type="region of interest" description="Disordered" evidence="1">
    <location>
        <begin position="268"/>
        <end position="287"/>
    </location>
</feature>
<organism evidence="3 4">
    <name type="scientific">Caulobacter endophyticus</name>
    <dbReference type="NCBI Taxonomy" id="2172652"/>
    <lineage>
        <taxon>Bacteria</taxon>
        <taxon>Pseudomonadati</taxon>
        <taxon>Pseudomonadota</taxon>
        <taxon>Alphaproteobacteria</taxon>
        <taxon>Caulobacterales</taxon>
        <taxon>Caulobacteraceae</taxon>
        <taxon>Caulobacter</taxon>
    </lineage>
</organism>
<evidence type="ECO:0000256" key="1">
    <source>
        <dbReference type="SAM" id="MobiDB-lite"/>
    </source>
</evidence>
<name>A0A2T9K2E3_9CAUL</name>
<gene>
    <name evidence="3" type="ORF">DDF67_10980</name>
</gene>
<comment type="caution">
    <text evidence="3">The sequence shown here is derived from an EMBL/GenBank/DDBJ whole genome shotgun (WGS) entry which is preliminary data.</text>
</comment>
<dbReference type="Proteomes" id="UP000245073">
    <property type="component" value="Unassembled WGS sequence"/>
</dbReference>
<sequence length="287" mass="30680">MNLTLSLLAGLLLLLPGIGAVAAWNHGGEAARRQELQLTSLTALFAVLALSLLSHLFSYGAILVLRESLVEVGEILSRSYGPVFDDPYVAAFQFALPRTPAGPAATEPAAALASLAVFLIVVLLQSAFIFFLVRNPGLDVVFEQFDLRGQGWAFQRIVRPGRHGFVPYARVFTNLTSGDLGVGFEGVIADLRQGADGEIKSIFLAECRRFLYAFKAGKPARWFSSGKAAAFAVHDEEDGEVEGGVALDASAIRHVVLLHLDEQDADDVLDEGADVEAGPDGSEQKTA</sequence>
<keyword evidence="4" id="KW-1185">Reference proteome</keyword>
<keyword evidence="2" id="KW-0472">Membrane</keyword>
<protein>
    <submittedName>
        <fullName evidence="3">Uncharacterized protein</fullName>
    </submittedName>
</protein>
<accession>A0A2T9K2E3</accession>
<dbReference type="OrthoDB" id="7442062at2"/>
<keyword evidence="2" id="KW-1133">Transmembrane helix</keyword>
<evidence type="ECO:0000256" key="2">
    <source>
        <dbReference type="SAM" id="Phobius"/>
    </source>
</evidence>
<dbReference type="RefSeq" id="WP_109100937.1">
    <property type="nucleotide sequence ID" value="NZ_QDKQ01000037.1"/>
</dbReference>
<feature type="transmembrane region" description="Helical" evidence="2">
    <location>
        <begin position="43"/>
        <end position="65"/>
    </location>
</feature>
<reference evidence="3 4" key="1">
    <citation type="submission" date="2018-04" db="EMBL/GenBank/DDBJ databases">
        <title>The genome sequence of Caulobacter sp. 744.</title>
        <authorList>
            <person name="Gao J."/>
            <person name="Sun J."/>
        </authorList>
    </citation>
    <scope>NUCLEOTIDE SEQUENCE [LARGE SCALE GENOMIC DNA]</scope>
    <source>
        <strain evidence="3 4">774</strain>
    </source>
</reference>
<evidence type="ECO:0000313" key="3">
    <source>
        <dbReference type="EMBL" id="PVM90124.1"/>
    </source>
</evidence>
<proteinExistence type="predicted"/>
<dbReference type="AlphaFoldDB" id="A0A2T9K2E3"/>
<feature type="transmembrane region" description="Helical" evidence="2">
    <location>
        <begin position="109"/>
        <end position="133"/>
    </location>
</feature>
<keyword evidence="2" id="KW-0812">Transmembrane</keyword>
<dbReference type="EMBL" id="QDKQ01000037">
    <property type="protein sequence ID" value="PVM90124.1"/>
    <property type="molecule type" value="Genomic_DNA"/>
</dbReference>